<dbReference type="SUPFAM" id="SSF51735">
    <property type="entry name" value="NAD(P)-binding Rossmann-fold domains"/>
    <property type="match status" value="1"/>
</dbReference>
<proteinExistence type="predicted"/>
<evidence type="ECO:0000313" key="3">
    <source>
        <dbReference type="Proteomes" id="UP001176517"/>
    </source>
</evidence>
<keyword evidence="3" id="KW-1185">Reference proteome</keyword>
<dbReference type="InterPro" id="IPR036291">
    <property type="entry name" value="NAD(P)-bd_dom_sf"/>
</dbReference>
<dbReference type="Gene3D" id="3.40.50.720">
    <property type="entry name" value="NAD(P)-binding Rossmann-like Domain"/>
    <property type="match status" value="1"/>
</dbReference>
<dbReference type="SMART" id="SM00829">
    <property type="entry name" value="PKS_ER"/>
    <property type="match status" value="1"/>
</dbReference>
<organism evidence="2 3">
    <name type="scientific">Tilletia horrida</name>
    <dbReference type="NCBI Taxonomy" id="155126"/>
    <lineage>
        <taxon>Eukaryota</taxon>
        <taxon>Fungi</taxon>
        <taxon>Dikarya</taxon>
        <taxon>Basidiomycota</taxon>
        <taxon>Ustilaginomycotina</taxon>
        <taxon>Exobasidiomycetes</taxon>
        <taxon>Tilletiales</taxon>
        <taxon>Tilletiaceae</taxon>
        <taxon>Tilletia</taxon>
    </lineage>
</organism>
<dbReference type="Pfam" id="PF08240">
    <property type="entry name" value="ADH_N"/>
    <property type="match status" value="1"/>
</dbReference>
<gene>
    <name evidence="2" type="primary">IFR1_2</name>
    <name evidence="2" type="ORF">OC846_003573</name>
</gene>
<evidence type="ECO:0000259" key="1">
    <source>
        <dbReference type="SMART" id="SM00829"/>
    </source>
</evidence>
<dbReference type="Proteomes" id="UP001176517">
    <property type="component" value="Unassembled WGS sequence"/>
</dbReference>
<sequence>MVQAVVTKEDLTVEVREIPLKAAKSGVPEGQLLVKIEAMGINPTDWKHSYVKQLQYPNRVVGCDAAGTVVAVGDSVNLFKVGDRVGAVTHGAAKEDNGAFAEYALFKVNNTFKLPDGMTFEEGAAWPVPDFTFFQGATCYQGLPLPSVDNPARDEAVFIWGGATSIGWHGIQLAKLIGLKVLTVASTKHHETLREIGADEVFDYKDADVLDKLKKTVKEWGNVKYGFDGISENGTIEKCVDVLGETPGGAHLVTVLKPSDEAVKRNPNVKVTMTLGYSFMGEPFVFAKALKYDAMPEHARILGEYFHTKLPAILEGWQSPRGSKHFRAQKLIVLDGGLDRVDEAMRMLKDGKTSAEKIIVKF</sequence>
<evidence type="ECO:0000313" key="2">
    <source>
        <dbReference type="EMBL" id="KAK0550716.1"/>
    </source>
</evidence>
<dbReference type="AlphaFoldDB" id="A0AAN6JR83"/>
<dbReference type="GO" id="GO:0016651">
    <property type="term" value="F:oxidoreductase activity, acting on NAD(P)H"/>
    <property type="evidence" value="ECO:0007669"/>
    <property type="project" value="InterPro"/>
</dbReference>
<dbReference type="PANTHER" id="PTHR45348">
    <property type="entry name" value="HYPOTHETICAL OXIDOREDUCTASE (EUROFUNG)"/>
    <property type="match status" value="1"/>
</dbReference>
<feature type="domain" description="Enoyl reductase (ER)" evidence="1">
    <location>
        <begin position="10"/>
        <end position="360"/>
    </location>
</feature>
<dbReference type="EMBL" id="JAPDMZ010000088">
    <property type="protein sequence ID" value="KAK0550716.1"/>
    <property type="molecule type" value="Genomic_DNA"/>
</dbReference>
<dbReference type="PANTHER" id="PTHR45348:SF2">
    <property type="entry name" value="ZINC-TYPE ALCOHOL DEHYDROGENASE-LIKE PROTEIN C2E1P3.01"/>
    <property type="match status" value="1"/>
</dbReference>
<dbReference type="Gene3D" id="3.90.180.10">
    <property type="entry name" value="Medium-chain alcohol dehydrogenases, catalytic domain"/>
    <property type="match status" value="1"/>
</dbReference>
<name>A0AAN6JR83_9BASI</name>
<accession>A0AAN6JR83</accession>
<reference evidence="2" key="1">
    <citation type="journal article" date="2023" name="PhytoFront">
        <title>Draft Genome Resources of Seven Strains of Tilletia horrida, Causal Agent of Kernel Smut of Rice.</title>
        <authorList>
            <person name="Khanal S."/>
            <person name="Antony Babu S."/>
            <person name="Zhou X.G."/>
        </authorList>
    </citation>
    <scope>NUCLEOTIDE SEQUENCE</scope>
    <source>
        <strain evidence="2">TX6</strain>
    </source>
</reference>
<comment type="caution">
    <text evidence="2">The sequence shown here is derived from an EMBL/GenBank/DDBJ whole genome shotgun (WGS) entry which is preliminary data.</text>
</comment>
<dbReference type="InterPro" id="IPR020843">
    <property type="entry name" value="ER"/>
</dbReference>
<dbReference type="InterPro" id="IPR013149">
    <property type="entry name" value="ADH-like_C"/>
</dbReference>
<dbReference type="InterPro" id="IPR011032">
    <property type="entry name" value="GroES-like_sf"/>
</dbReference>
<dbReference type="InterPro" id="IPR047122">
    <property type="entry name" value="Trans-enoyl_RdTase-like"/>
</dbReference>
<protein>
    <submittedName>
        <fullName evidence="2">Zinc-binding oxidoreductase alcohol dehydrogenase</fullName>
    </submittedName>
</protein>
<dbReference type="SUPFAM" id="SSF50129">
    <property type="entry name" value="GroES-like"/>
    <property type="match status" value="1"/>
</dbReference>
<dbReference type="Pfam" id="PF00107">
    <property type="entry name" value="ADH_zinc_N"/>
    <property type="match status" value="1"/>
</dbReference>
<dbReference type="CDD" id="cd08249">
    <property type="entry name" value="enoyl_reductase_like"/>
    <property type="match status" value="1"/>
</dbReference>
<dbReference type="InterPro" id="IPR013154">
    <property type="entry name" value="ADH-like_N"/>
</dbReference>